<evidence type="ECO:0000313" key="2">
    <source>
        <dbReference type="Proteomes" id="UP000077275"/>
    </source>
</evidence>
<dbReference type="PATRIC" id="fig|47311.3.peg.1508"/>
<dbReference type="EMBL" id="LWMW01000112">
    <property type="protein sequence ID" value="KZX15640.1"/>
    <property type="molecule type" value="Genomic_DNA"/>
</dbReference>
<gene>
    <name evidence="1" type="ORF">MBCUT_13800</name>
</gene>
<dbReference type="Proteomes" id="UP000077275">
    <property type="component" value="Unassembled WGS sequence"/>
</dbReference>
<dbReference type="AlphaFoldDB" id="A0A166DIL6"/>
<keyword evidence="2" id="KW-1185">Reference proteome</keyword>
<reference evidence="1 2" key="1">
    <citation type="submission" date="2016-04" db="EMBL/GenBank/DDBJ databases">
        <title>Genome sequence of Methanobrevibacter cuticularis DSM 11139.</title>
        <authorList>
            <person name="Poehlein A."/>
            <person name="Seedorf H."/>
            <person name="Daniel R."/>
        </authorList>
    </citation>
    <scope>NUCLEOTIDE SEQUENCE [LARGE SCALE GENOMIC DNA]</scope>
    <source>
        <strain evidence="1 2">DSM 11139</strain>
    </source>
</reference>
<dbReference type="RefSeq" id="WP_067259953.1">
    <property type="nucleotide sequence ID" value="NZ_LWMW01000112.1"/>
</dbReference>
<organism evidence="1 2">
    <name type="scientific">Methanobrevibacter cuticularis</name>
    <dbReference type="NCBI Taxonomy" id="47311"/>
    <lineage>
        <taxon>Archaea</taxon>
        <taxon>Methanobacteriati</taxon>
        <taxon>Methanobacteriota</taxon>
        <taxon>Methanomada group</taxon>
        <taxon>Methanobacteria</taxon>
        <taxon>Methanobacteriales</taxon>
        <taxon>Methanobacteriaceae</taxon>
        <taxon>Methanobrevibacter</taxon>
    </lineage>
</organism>
<comment type="caution">
    <text evidence="1">The sequence shown here is derived from an EMBL/GenBank/DDBJ whole genome shotgun (WGS) entry which is preliminary data.</text>
</comment>
<proteinExistence type="predicted"/>
<accession>A0A166DIL6</accession>
<sequence>MIKTLLNLINNLNKRILQNKIIKARKLLEKDTITKEFIEIITILTNELRVEGHKSDITLVPTLRASALNSEEEKDRNMRLMRKNS</sequence>
<name>A0A166DIL6_9EURY</name>
<evidence type="ECO:0000313" key="1">
    <source>
        <dbReference type="EMBL" id="KZX15640.1"/>
    </source>
</evidence>
<protein>
    <submittedName>
        <fullName evidence="1">Uncharacterized protein</fullName>
    </submittedName>
</protein>